<organism evidence="16 17">
    <name type="scientific">Owenia fusiformis</name>
    <name type="common">Polychaete worm</name>
    <dbReference type="NCBI Taxonomy" id="6347"/>
    <lineage>
        <taxon>Eukaryota</taxon>
        <taxon>Metazoa</taxon>
        <taxon>Spiralia</taxon>
        <taxon>Lophotrochozoa</taxon>
        <taxon>Annelida</taxon>
        <taxon>Polychaeta</taxon>
        <taxon>Sedentaria</taxon>
        <taxon>Canalipalpata</taxon>
        <taxon>Sabellida</taxon>
        <taxon>Oweniida</taxon>
        <taxon>Oweniidae</taxon>
        <taxon>Owenia</taxon>
    </lineage>
</organism>
<dbReference type="Gene3D" id="3.40.50.410">
    <property type="entry name" value="von Willebrand factor, type A domain"/>
    <property type="match status" value="1"/>
</dbReference>
<keyword evidence="12 13" id="KW-0539">Nucleus</keyword>
<feature type="compositionally biased region" description="Basic and acidic residues" evidence="14">
    <location>
        <begin position="684"/>
        <end position="707"/>
    </location>
</feature>
<evidence type="ECO:0000313" key="16">
    <source>
        <dbReference type="EMBL" id="CAH1774598.1"/>
    </source>
</evidence>
<comment type="catalytic activity">
    <reaction evidence="13">
        <text>ATP + H2O = ADP + phosphate + H(+)</text>
        <dbReference type="Rhea" id="RHEA:13065"/>
        <dbReference type="ChEBI" id="CHEBI:15377"/>
        <dbReference type="ChEBI" id="CHEBI:15378"/>
        <dbReference type="ChEBI" id="CHEBI:30616"/>
        <dbReference type="ChEBI" id="CHEBI:43474"/>
        <dbReference type="ChEBI" id="CHEBI:456216"/>
        <dbReference type="EC" id="3.6.4.12"/>
    </reaction>
</comment>
<comment type="function">
    <text evidence="13">Single-stranded DNA-dependent ATP-dependent helicase.</text>
</comment>
<dbReference type="Pfam" id="PF02735">
    <property type="entry name" value="Ku"/>
    <property type="match status" value="1"/>
</dbReference>
<dbReference type="Pfam" id="PF08785">
    <property type="entry name" value="Ku_PK_bind"/>
    <property type="match status" value="1"/>
</dbReference>
<gene>
    <name evidence="16" type="ORF">OFUS_LOCUS2024</name>
</gene>
<reference evidence="16" key="1">
    <citation type="submission" date="2022-03" db="EMBL/GenBank/DDBJ databases">
        <authorList>
            <person name="Martin C."/>
        </authorList>
    </citation>
    <scope>NUCLEOTIDE SEQUENCE</scope>
</reference>
<dbReference type="FunFam" id="1.25.40.240:FF:000001">
    <property type="entry name" value="X-ray repair cross-complementing protein 5"/>
    <property type="match status" value="1"/>
</dbReference>
<keyword evidence="11 13" id="KW-0234">DNA repair</keyword>
<evidence type="ECO:0000256" key="1">
    <source>
        <dbReference type="ARBA" id="ARBA00004123"/>
    </source>
</evidence>
<dbReference type="SUPFAM" id="SSF53300">
    <property type="entry name" value="vWA-like"/>
    <property type="match status" value="1"/>
</dbReference>
<keyword evidence="9 13" id="KW-0238">DNA-binding</keyword>
<dbReference type="Gene3D" id="2.40.290.10">
    <property type="match status" value="1"/>
</dbReference>
<evidence type="ECO:0000256" key="8">
    <source>
        <dbReference type="ARBA" id="ARBA00022843"/>
    </source>
</evidence>
<feature type="domain" description="Ku" evidence="15">
    <location>
        <begin position="284"/>
        <end position="423"/>
    </location>
</feature>
<evidence type="ECO:0000313" key="17">
    <source>
        <dbReference type="Proteomes" id="UP000749559"/>
    </source>
</evidence>
<dbReference type="Pfam" id="PF03731">
    <property type="entry name" value="Ku_N"/>
    <property type="match status" value="1"/>
</dbReference>
<feature type="region of interest" description="Disordered" evidence="14">
    <location>
        <begin position="168"/>
        <end position="189"/>
    </location>
</feature>
<evidence type="ECO:0000256" key="2">
    <source>
        <dbReference type="ARBA" id="ARBA00007726"/>
    </source>
</evidence>
<dbReference type="FunFam" id="1.10.1600.10:FF:000002">
    <property type="entry name" value="X-ray repair cross-complementing protein 5"/>
    <property type="match status" value="1"/>
</dbReference>
<feature type="region of interest" description="Disordered" evidence="14">
    <location>
        <begin position="538"/>
        <end position="562"/>
    </location>
</feature>
<dbReference type="EMBL" id="CAIIXF020000001">
    <property type="protein sequence ID" value="CAH1774598.1"/>
    <property type="molecule type" value="Genomic_DNA"/>
</dbReference>
<keyword evidence="7 13" id="KW-0067">ATP-binding</keyword>
<dbReference type="GO" id="GO:0043564">
    <property type="term" value="C:Ku70:Ku80 complex"/>
    <property type="evidence" value="ECO:0007669"/>
    <property type="project" value="InterPro"/>
</dbReference>
<feature type="region of interest" description="Disordered" evidence="14">
    <location>
        <begin position="684"/>
        <end position="724"/>
    </location>
</feature>
<evidence type="ECO:0000256" key="10">
    <source>
        <dbReference type="ARBA" id="ARBA00023172"/>
    </source>
</evidence>
<dbReference type="InterPro" id="IPR014893">
    <property type="entry name" value="Ku_PK_bind"/>
</dbReference>
<keyword evidence="5 13" id="KW-0378">Hydrolase</keyword>
<dbReference type="AlphaFoldDB" id="A0A8S4N1B7"/>
<evidence type="ECO:0000256" key="4">
    <source>
        <dbReference type="ARBA" id="ARBA00022763"/>
    </source>
</evidence>
<dbReference type="Pfam" id="PF03730">
    <property type="entry name" value="Ku_C"/>
    <property type="match status" value="1"/>
</dbReference>
<dbReference type="PIRSF" id="PIRSF016570">
    <property type="entry name" value="Ku80"/>
    <property type="match status" value="1"/>
</dbReference>
<dbReference type="InterPro" id="IPR036465">
    <property type="entry name" value="vWFA_dom_sf"/>
</dbReference>
<comment type="subcellular location">
    <subcellularLocation>
        <location evidence="1 13">Nucleus</location>
    </subcellularLocation>
</comment>
<dbReference type="SUPFAM" id="SSF100939">
    <property type="entry name" value="SPOC domain-like"/>
    <property type="match status" value="1"/>
</dbReference>
<dbReference type="PANTHER" id="PTHR12604:SF4">
    <property type="entry name" value="X-RAY REPAIR CROSS-COMPLEMENTING PROTEIN 5"/>
    <property type="match status" value="1"/>
</dbReference>
<accession>A0A8S4N1B7</accession>
<dbReference type="InterPro" id="IPR005161">
    <property type="entry name" value="Ku_N"/>
</dbReference>
<feature type="compositionally biased region" description="Acidic residues" evidence="14">
    <location>
        <begin position="712"/>
        <end position="724"/>
    </location>
</feature>
<comment type="similarity">
    <text evidence="2 13">Belongs to the ku80 family.</text>
</comment>
<dbReference type="InterPro" id="IPR005160">
    <property type="entry name" value="Ku_C"/>
</dbReference>
<evidence type="ECO:0000256" key="5">
    <source>
        <dbReference type="ARBA" id="ARBA00022801"/>
    </source>
</evidence>
<dbReference type="InterPro" id="IPR036494">
    <property type="entry name" value="Ku_C_sf"/>
</dbReference>
<keyword evidence="8" id="KW-0832">Ubl conjugation</keyword>
<dbReference type="SMART" id="SM00559">
    <property type="entry name" value="Ku78"/>
    <property type="match status" value="1"/>
</dbReference>
<dbReference type="InterPro" id="IPR024193">
    <property type="entry name" value="Ku80"/>
</dbReference>
<evidence type="ECO:0000256" key="11">
    <source>
        <dbReference type="ARBA" id="ARBA00023204"/>
    </source>
</evidence>
<evidence type="ECO:0000256" key="13">
    <source>
        <dbReference type="PIRNR" id="PIRNR016570"/>
    </source>
</evidence>
<dbReference type="GO" id="GO:0006310">
    <property type="term" value="P:DNA recombination"/>
    <property type="evidence" value="ECO:0007669"/>
    <property type="project" value="UniProtKB-KW"/>
</dbReference>
<dbReference type="InterPro" id="IPR016194">
    <property type="entry name" value="SPOC-like_C_dom_sf"/>
</dbReference>
<sequence length="724" mass="80570">MAEKEAIAIVLDIGPSMNQAPPGEITSLQSSLNAITMILQRKIFAEAKDEVALVLCGTADTQNDLADGDSYENITVKRTLCLPDWPLLEMVQKDIQPSSVSGDFIDATVVAMDHLVKGIQGKKGFTGKRIILFSDLGGEFGEDGLEDIVASMKHENVDFNIIGPDFDEESGDGDAKGGANGHKKEKTAQQQAGEVVVRSIIEAVDGAHYAFSEALPALSFFQARQKRSMAWKVPLELGPGLEIPVQGLIKVQAATAKSFKKVYAKDPDEQITTVRTYHLNDDDETEIEKEDTVQGHRYGNTLVPFSQDDLENMKFKATKCLKLLCFSKSDDIKRHHYMGNSVMAFSAQKGDEAAALALSAIIKALYETNSVAIVRRCYSAAASPKIGFLSPHIKANYECLFYTELPFMEDLRQFTFGSLPIKEDNSDLPNKKQQPSSDQLKVMDDLIENMDLSKAIVDEDGDTEEAFKPKLTFNPYFQRLYQCIQQRGMSPDAPLPELSSIVEKSMIPPENIVNNAKPVVVKMKTLFKLEMVKKDKEEKTGQNVFKDGESSDGPPAKKVKVDDDLKGGMEDITKSKVTEVGTVDPVYDFKTIISQKDEDRFEEACKMMQKKLIEIVMDSFGTQAYSKAMDCLTVLRQESIKNSEPKMFNTYLRELKETIVGKGKKDFWDRIVYDKVTVIDKSECPESDVTKEEADRLLEGDVVKTEDTAPTQEEEADDLLAEMD</sequence>
<dbReference type="GO" id="GO:0000723">
    <property type="term" value="P:telomere maintenance"/>
    <property type="evidence" value="ECO:0007669"/>
    <property type="project" value="InterPro"/>
</dbReference>
<dbReference type="GO" id="GO:0003678">
    <property type="term" value="F:DNA helicase activity"/>
    <property type="evidence" value="ECO:0007669"/>
    <property type="project" value="UniProtKB-EC"/>
</dbReference>
<evidence type="ECO:0000256" key="6">
    <source>
        <dbReference type="ARBA" id="ARBA00022806"/>
    </source>
</evidence>
<dbReference type="GO" id="GO:0042162">
    <property type="term" value="F:telomeric DNA binding"/>
    <property type="evidence" value="ECO:0007669"/>
    <property type="project" value="InterPro"/>
</dbReference>
<keyword evidence="4 13" id="KW-0227">DNA damage</keyword>
<dbReference type="Gene3D" id="1.25.40.240">
    <property type="entry name" value="Ku, C-terminal domain"/>
    <property type="match status" value="1"/>
</dbReference>
<dbReference type="SUPFAM" id="SSF101420">
    <property type="entry name" value="C-terminal domain of Ku80"/>
    <property type="match status" value="1"/>
</dbReference>
<dbReference type="GO" id="GO:0005524">
    <property type="term" value="F:ATP binding"/>
    <property type="evidence" value="ECO:0007669"/>
    <property type="project" value="UniProtKB-UniRule"/>
</dbReference>
<keyword evidence="10 13" id="KW-0233">DNA recombination</keyword>
<dbReference type="InterPro" id="IPR006164">
    <property type="entry name" value="DNA_bd_Ku70/Ku80"/>
</dbReference>
<dbReference type="GO" id="GO:0016787">
    <property type="term" value="F:hydrolase activity"/>
    <property type="evidence" value="ECO:0007669"/>
    <property type="project" value="UniProtKB-KW"/>
</dbReference>
<dbReference type="PANTHER" id="PTHR12604">
    <property type="entry name" value="KU AUTOANTIGEN DNA HELICASE"/>
    <property type="match status" value="1"/>
</dbReference>
<name>A0A8S4N1B7_OWEFU</name>
<evidence type="ECO:0000259" key="15">
    <source>
        <dbReference type="SMART" id="SM00559"/>
    </source>
</evidence>
<dbReference type="EC" id="3.6.4.12" evidence="13"/>
<dbReference type="OrthoDB" id="30826at2759"/>
<protein>
    <recommendedName>
        <fullName evidence="13">ATP-dependent DNA helicase II subunit 2</fullName>
        <ecNumber evidence="13">3.6.4.12</ecNumber>
    </recommendedName>
</protein>
<dbReference type="GO" id="GO:0003690">
    <property type="term" value="F:double-stranded DNA binding"/>
    <property type="evidence" value="ECO:0007669"/>
    <property type="project" value="TreeGrafter"/>
</dbReference>
<dbReference type="FunFam" id="2.40.290.10:FF:000005">
    <property type="entry name" value="X-ray repair cross-complementing protein 5"/>
    <property type="match status" value="1"/>
</dbReference>
<evidence type="ECO:0000256" key="7">
    <source>
        <dbReference type="ARBA" id="ARBA00022840"/>
    </source>
</evidence>
<comment type="caution">
    <text evidence="16">The sequence shown here is derived from an EMBL/GenBank/DDBJ whole genome shotgun (WGS) entry which is preliminary data.</text>
</comment>
<evidence type="ECO:0000256" key="14">
    <source>
        <dbReference type="SAM" id="MobiDB-lite"/>
    </source>
</evidence>
<dbReference type="Proteomes" id="UP000749559">
    <property type="component" value="Unassembled WGS sequence"/>
</dbReference>
<dbReference type="Gene3D" id="1.10.1600.10">
    <property type="match status" value="1"/>
</dbReference>
<evidence type="ECO:0000256" key="9">
    <source>
        <dbReference type="ARBA" id="ARBA00023125"/>
    </source>
</evidence>
<dbReference type="GO" id="GO:0003684">
    <property type="term" value="F:damaged DNA binding"/>
    <property type="evidence" value="ECO:0007669"/>
    <property type="project" value="InterPro"/>
</dbReference>
<dbReference type="CDD" id="cd00873">
    <property type="entry name" value="KU80"/>
    <property type="match status" value="1"/>
</dbReference>
<dbReference type="FunFam" id="3.40.50.410:FF:000200">
    <property type="entry name" value="ATP-dependent DNA helicase II subunit 2"/>
    <property type="match status" value="1"/>
</dbReference>
<dbReference type="GO" id="GO:0005737">
    <property type="term" value="C:cytoplasm"/>
    <property type="evidence" value="ECO:0007669"/>
    <property type="project" value="UniProtKB-ARBA"/>
</dbReference>
<keyword evidence="3 13" id="KW-0547">Nucleotide-binding</keyword>
<proteinExistence type="inferred from homology"/>
<evidence type="ECO:0000256" key="12">
    <source>
        <dbReference type="ARBA" id="ARBA00023242"/>
    </source>
</evidence>
<dbReference type="GO" id="GO:0006303">
    <property type="term" value="P:double-strand break repair via nonhomologous end joining"/>
    <property type="evidence" value="ECO:0007669"/>
    <property type="project" value="InterPro"/>
</dbReference>
<keyword evidence="6 13" id="KW-0347">Helicase</keyword>
<keyword evidence="17" id="KW-1185">Reference proteome</keyword>
<evidence type="ECO:0000256" key="3">
    <source>
        <dbReference type="ARBA" id="ARBA00022741"/>
    </source>
</evidence>